<feature type="compositionally biased region" description="Basic and acidic residues" evidence="2">
    <location>
        <begin position="149"/>
        <end position="163"/>
    </location>
</feature>
<evidence type="ECO:0000313" key="4">
    <source>
        <dbReference type="RefSeq" id="XP_022089576.1"/>
    </source>
</evidence>
<dbReference type="GeneID" id="110978688"/>
<evidence type="ECO:0000256" key="2">
    <source>
        <dbReference type="SAM" id="MobiDB-lite"/>
    </source>
</evidence>
<organism evidence="3 4">
    <name type="scientific">Acanthaster planci</name>
    <name type="common">Crown-of-thorns starfish</name>
    <dbReference type="NCBI Taxonomy" id="133434"/>
    <lineage>
        <taxon>Eukaryota</taxon>
        <taxon>Metazoa</taxon>
        <taxon>Echinodermata</taxon>
        <taxon>Eleutherozoa</taxon>
        <taxon>Asterozoa</taxon>
        <taxon>Asteroidea</taxon>
        <taxon>Valvatacea</taxon>
        <taxon>Valvatida</taxon>
        <taxon>Acanthasteridae</taxon>
        <taxon>Acanthaster</taxon>
    </lineage>
</organism>
<evidence type="ECO:0000256" key="1">
    <source>
        <dbReference type="HAMAP-Rule" id="MF_03149"/>
    </source>
</evidence>
<dbReference type="EC" id="6.3.5.-" evidence="1"/>
<dbReference type="SUPFAM" id="SSF141000">
    <property type="entry name" value="Glu-tRNAGln amidotransferase C subunit"/>
    <property type="match status" value="1"/>
</dbReference>
<keyword evidence="1" id="KW-0648">Protein biosynthesis</keyword>
<dbReference type="HAMAP" id="MF_00122">
    <property type="entry name" value="GatC"/>
    <property type="match status" value="1"/>
</dbReference>
<comment type="subunit">
    <text evidence="1">Subunit of the heterotrimeric GatCAB amidotransferase (AdT) complex, composed of A, B and C subunits.</text>
</comment>
<gene>
    <name evidence="4" type="primary">LOC110978688</name>
</gene>
<dbReference type="InterPro" id="IPR036113">
    <property type="entry name" value="Asp/Glu-ADT_sf_sub_c"/>
</dbReference>
<dbReference type="InterPro" id="IPR003837">
    <property type="entry name" value="GatC"/>
</dbReference>
<dbReference type="PANTHER" id="PTHR15004">
    <property type="entry name" value="GLUTAMYL-TRNA(GLN) AMIDOTRANSFERASE SUBUNIT C, MITOCHONDRIAL"/>
    <property type="match status" value="1"/>
</dbReference>
<evidence type="ECO:0000313" key="3">
    <source>
        <dbReference type="Proteomes" id="UP000694845"/>
    </source>
</evidence>
<dbReference type="KEGG" id="aplc:110978688"/>
<dbReference type="GO" id="GO:0005739">
    <property type="term" value="C:mitochondrion"/>
    <property type="evidence" value="ECO:0007669"/>
    <property type="project" value="UniProtKB-SubCell"/>
</dbReference>
<dbReference type="AlphaFoldDB" id="A0A8B7YD42"/>
<dbReference type="Pfam" id="PF02686">
    <property type="entry name" value="GatC"/>
    <property type="match status" value="1"/>
</dbReference>
<proteinExistence type="inferred from homology"/>
<name>A0A8B7YD42_ACAPL</name>
<dbReference type="NCBIfam" id="TIGR00135">
    <property type="entry name" value="gatC"/>
    <property type="match status" value="1"/>
</dbReference>
<comment type="subcellular location">
    <subcellularLocation>
        <location evidence="1">Mitochondrion</location>
    </subcellularLocation>
</comment>
<feature type="region of interest" description="Disordered" evidence="2">
    <location>
        <begin position="144"/>
        <end position="163"/>
    </location>
</feature>
<dbReference type="GO" id="GO:0070681">
    <property type="term" value="P:glutaminyl-tRNAGln biosynthesis via transamidation"/>
    <property type="evidence" value="ECO:0007669"/>
    <property type="project" value="UniProtKB-UniRule"/>
</dbReference>
<dbReference type="OrthoDB" id="5394539at2759"/>
<keyword evidence="1" id="KW-0436">Ligase</keyword>
<dbReference type="GO" id="GO:0032543">
    <property type="term" value="P:mitochondrial translation"/>
    <property type="evidence" value="ECO:0007669"/>
    <property type="project" value="UniProtKB-UniRule"/>
</dbReference>
<dbReference type="GO" id="GO:0030956">
    <property type="term" value="C:glutamyl-tRNA(Gln) amidotransferase complex"/>
    <property type="evidence" value="ECO:0007669"/>
    <property type="project" value="UniProtKB-UniRule"/>
</dbReference>
<comment type="function">
    <text evidence="1">Allows the formation of correctly charged Gln-tRNA(Gln) through the transamidation of misacylated Glu-tRNA(Gln) in the mitochondria. The reaction takes place in the presence of glutamine and ATP through an activated gamma-phospho-Glu-tRNA(Gln).</text>
</comment>
<reference evidence="4" key="1">
    <citation type="submission" date="2025-08" db="UniProtKB">
        <authorList>
            <consortium name="RefSeq"/>
        </authorList>
    </citation>
    <scope>IDENTIFICATION</scope>
</reference>
<dbReference type="GO" id="GO:0050567">
    <property type="term" value="F:glutaminyl-tRNA synthase (glutamine-hydrolyzing) activity"/>
    <property type="evidence" value="ECO:0007669"/>
    <property type="project" value="UniProtKB-UniRule"/>
</dbReference>
<accession>A0A8B7YD42</accession>
<keyword evidence="3" id="KW-1185">Reference proteome</keyword>
<keyword evidence="1" id="KW-0547">Nucleotide-binding</keyword>
<keyword evidence="1" id="KW-0067">ATP-binding</keyword>
<dbReference type="RefSeq" id="XP_022089576.1">
    <property type="nucleotide sequence ID" value="XM_022233884.1"/>
</dbReference>
<dbReference type="PANTHER" id="PTHR15004:SF0">
    <property type="entry name" value="GLUTAMYL-TRNA(GLN) AMIDOTRANSFERASE SUBUNIT C, MITOCHONDRIAL"/>
    <property type="match status" value="1"/>
</dbReference>
<dbReference type="GO" id="GO:0006450">
    <property type="term" value="P:regulation of translational fidelity"/>
    <property type="evidence" value="ECO:0007669"/>
    <property type="project" value="InterPro"/>
</dbReference>
<dbReference type="Proteomes" id="UP000694845">
    <property type="component" value="Unplaced"/>
</dbReference>
<comment type="similarity">
    <text evidence="1">Belongs to the GatC family.</text>
</comment>
<dbReference type="GO" id="GO:0005524">
    <property type="term" value="F:ATP binding"/>
    <property type="evidence" value="ECO:0007669"/>
    <property type="project" value="UniProtKB-KW"/>
</dbReference>
<comment type="catalytic activity">
    <reaction evidence="1">
        <text>L-glutamyl-tRNA(Gln) + L-glutamine + ATP + H2O = L-glutaminyl-tRNA(Gln) + L-glutamate + ADP + phosphate + H(+)</text>
        <dbReference type="Rhea" id="RHEA:17521"/>
        <dbReference type="Rhea" id="RHEA-COMP:9681"/>
        <dbReference type="Rhea" id="RHEA-COMP:9684"/>
        <dbReference type="ChEBI" id="CHEBI:15377"/>
        <dbReference type="ChEBI" id="CHEBI:15378"/>
        <dbReference type="ChEBI" id="CHEBI:29985"/>
        <dbReference type="ChEBI" id="CHEBI:30616"/>
        <dbReference type="ChEBI" id="CHEBI:43474"/>
        <dbReference type="ChEBI" id="CHEBI:58359"/>
        <dbReference type="ChEBI" id="CHEBI:78520"/>
        <dbReference type="ChEBI" id="CHEBI:78521"/>
        <dbReference type="ChEBI" id="CHEBI:456216"/>
    </reaction>
</comment>
<keyword evidence="1" id="KW-0496">Mitochondrion</keyword>
<sequence length="163" mass="18505">MSRRIFSLCLSCPKFAYRRLCSSNDGLNAKIPPKPTWKEIDPTKMPTEPVIDEQTIQRLERLALVDFNNVAGIRRLTEAIKLADQILTVDTTGVEPMDSVLEDRTLYLREDEVTQGNCAKEILQNAAKTCEEYFVAPPGNIPLPSKPVARYDETQQSDRQDDY</sequence>
<protein>
    <recommendedName>
        <fullName evidence="1">Glutamyl-tRNA(Gln) amidotransferase subunit C, mitochondrial</fullName>
        <shortName evidence="1">Glu-AdT subunit C</shortName>
        <ecNumber evidence="1">6.3.5.-</ecNumber>
    </recommendedName>
</protein>